<dbReference type="CDD" id="cd00383">
    <property type="entry name" value="trans_reg_C"/>
    <property type="match status" value="1"/>
</dbReference>
<dbReference type="Gene3D" id="1.10.10.10">
    <property type="entry name" value="Winged helix-like DNA-binding domain superfamily/Winged helix DNA-binding domain"/>
    <property type="match status" value="1"/>
</dbReference>
<keyword evidence="13" id="KW-1185">Reference proteome</keyword>
<keyword evidence="3 8" id="KW-0597">Phosphoprotein</keyword>
<comment type="caution">
    <text evidence="12">The sequence shown here is derived from an EMBL/GenBank/DDBJ whole genome shotgun (WGS) entry which is preliminary data.</text>
</comment>
<evidence type="ECO:0000256" key="2">
    <source>
        <dbReference type="ARBA" id="ARBA00022490"/>
    </source>
</evidence>
<dbReference type="Proteomes" id="UP001568698">
    <property type="component" value="Unassembled WGS sequence"/>
</dbReference>
<organism evidence="12 13">
    <name type="scientific">Pseudodesulfovibrio karagichevae</name>
    <dbReference type="NCBI Taxonomy" id="3239305"/>
    <lineage>
        <taxon>Bacteria</taxon>
        <taxon>Pseudomonadati</taxon>
        <taxon>Thermodesulfobacteriota</taxon>
        <taxon>Desulfovibrionia</taxon>
        <taxon>Desulfovibrionales</taxon>
        <taxon>Desulfovibrionaceae</taxon>
    </lineage>
</organism>
<sequence length="238" mass="25876">MKDLLLIDDDPELAEMLKSYLGGEGLGLDAAVSGSAGLEMARAGDYELVILDVMLPDTSGFNVLTKLRAVSGVPVIMLTGRGEEIDRVVGLEMGADDYVSKPFQLRELLARIRAVLRRYGNGPEGEDEAGAAAVKAKPGIEIGEVHLNRNARNMTVGGSPVHLTSTEFDILEMLALNMGSVVERVNLMEKALGRSEDFDDYVLNVHMSNLRKKLDRHVSIKTIRGRGYLLAVPQEEAV</sequence>
<keyword evidence="7" id="KW-0804">Transcription</keyword>
<evidence type="ECO:0000313" key="12">
    <source>
        <dbReference type="EMBL" id="MEZ7196809.1"/>
    </source>
</evidence>
<proteinExistence type="predicted"/>
<feature type="domain" description="Response regulatory" evidence="10">
    <location>
        <begin position="3"/>
        <end position="116"/>
    </location>
</feature>
<dbReference type="InterPro" id="IPR039420">
    <property type="entry name" value="WalR-like"/>
</dbReference>
<dbReference type="EMBL" id="JBGLYH010000019">
    <property type="protein sequence ID" value="MEZ7196809.1"/>
    <property type="molecule type" value="Genomic_DNA"/>
</dbReference>
<gene>
    <name evidence="12" type="ORF">AB6M95_08630</name>
</gene>
<evidence type="ECO:0000256" key="3">
    <source>
        <dbReference type="ARBA" id="ARBA00022553"/>
    </source>
</evidence>
<keyword evidence="5" id="KW-0805">Transcription regulation</keyword>
<dbReference type="Gene3D" id="6.10.250.690">
    <property type="match status" value="1"/>
</dbReference>
<evidence type="ECO:0000256" key="1">
    <source>
        <dbReference type="ARBA" id="ARBA00004496"/>
    </source>
</evidence>
<evidence type="ECO:0000256" key="5">
    <source>
        <dbReference type="ARBA" id="ARBA00023015"/>
    </source>
</evidence>
<dbReference type="SMART" id="SM00862">
    <property type="entry name" value="Trans_reg_C"/>
    <property type="match status" value="1"/>
</dbReference>
<evidence type="ECO:0000256" key="6">
    <source>
        <dbReference type="ARBA" id="ARBA00023125"/>
    </source>
</evidence>
<feature type="modified residue" description="4-aspartylphosphate" evidence="8">
    <location>
        <position position="52"/>
    </location>
</feature>
<evidence type="ECO:0000259" key="11">
    <source>
        <dbReference type="PROSITE" id="PS51755"/>
    </source>
</evidence>
<dbReference type="Gene3D" id="3.40.50.2300">
    <property type="match status" value="1"/>
</dbReference>
<dbReference type="RefSeq" id="WP_371386333.1">
    <property type="nucleotide sequence ID" value="NZ_JBGLYH010000019.1"/>
</dbReference>
<evidence type="ECO:0000259" key="10">
    <source>
        <dbReference type="PROSITE" id="PS50110"/>
    </source>
</evidence>
<feature type="DNA-binding region" description="OmpR/PhoB-type" evidence="9">
    <location>
        <begin position="137"/>
        <end position="232"/>
    </location>
</feature>
<feature type="domain" description="OmpR/PhoB-type" evidence="11">
    <location>
        <begin position="137"/>
        <end position="232"/>
    </location>
</feature>
<evidence type="ECO:0000256" key="7">
    <source>
        <dbReference type="ARBA" id="ARBA00023163"/>
    </source>
</evidence>
<dbReference type="InterPro" id="IPR001789">
    <property type="entry name" value="Sig_transdc_resp-reg_receiver"/>
</dbReference>
<name>A0ABV4K1F8_9BACT</name>
<dbReference type="PROSITE" id="PS50110">
    <property type="entry name" value="RESPONSE_REGULATORY"/>
    <property type="match status" value="1"/>
</dbReference>
<reference evidence="12 13" key="1">
    <citation type="submission" date="2024-08" db="EMBL/GenBank/DDBJ databases">
        <title>Sulfate-reducing bacteria isolated from formation water of the oil field in Kazakhstan and description of Pseudodesulfovibrio sp.</title>
        <authorList>
            <person name="Bidzhieva S.K."/>
            <person name="Tourova T.P."/>
            <person name="Grouzdev D.S."/>
            <person name="Beletsky A.V."/>
            <person name="Sokolova D.S."/>
            <person name="Samigullina S.R."/>
            <person name="Poltaraus A.B."/>
            <person name="Avtukh A.N."/>
            <person name="Tereshina V.M."/>
            <person name="Zhaparov N.S."/>
            <person name="Mardanov A.V."/>
            <person name="Nazina T.N."/>
        </authorList>
    </citation>
    <scope>NUCLEOTIDE SEQUENCE [LARGE SCALE GENOMIC DNA]</scope>
    <source>
        <strain evidence="12 13">9FUS</strain>
    </source>
</reference>
<keyword evidence="2" id="KW-0963">Cytoplasm</keyword>
<keyword evidence="4" id="KW-0902">Two-component regulatory system</keyword>
<dbReference type="PANTHER" id="PTHR48111:SF39">
    <property type="entry name" value="TRANSCRIPTIONAL REGULATORY PROTEIN CPXR"/>
    <property type="match status" value="1"/>
</dbReference>
<comment type="subcellular location">
    <subcellularLocation>
        <location evidence="1">Cytoplasm</location>
    </subcellularLocation>
</comment>
<dbReference type="PANTHER" id="PTHR48111">
    <property type="entry name" value="REGULATOR OF RPOS"/>
    <property type="match status" value="1"/>
</dbReference>
<evidence type="ECO:0000256" key="8">
    <source>
        <dbReference type="PROSITE-ProRule" id="PRU00169"/>
    </source>
</evidence>
<dbReference type="Pfam" id="PF00072">
    <property type="entry name" value="Response_reg"/>
    <property type="match status" value="1"/>
</dbReference>
<dbReference type="InterPro" id="IPR036388">
    <property type="entry name" value="WH-like_DNA-bd_sf"/>
</dbReference>
<evidence type="ECO:0000313" key="13">
    <source>
        <dbReference type="Proteomes" id="UP001568698"/>
    </source>
</evidence>
<evidence type="ECO:0000256" key="9">
    <source>
        <dbReference type="PROSITE-ProRule" id="PRU01091"/>
    </source>
</evidence>
<dbReference type="InterPro" id="IPR011006">
    <property type="entry name" value="CheY-like_superfamily"/>
</dbReference>
<keyword evidence="6 9" id="KW-0238">DNA-binding</keyword>
<dbReference type="SUPFAM" id="SSF46894">
    <property type="entry name" value="C-terminal effector domain of the bipartite response regulators"/>
    <property type="match status" value="1"/>
</dbReference>
<dbReference type="SMART" id="SM00448">
    <property type="entry name" value="REC"/>
    <property type="match status" value="1"/>
</dbReference>
<dbReference type="InterPro" id="IPR001867">
    <property type="entry name" value="OmpR/PhoB-type_DNA-bd"/>
</dbReference>
<evidence type="ECO:0000256" key="4">
    <source>
        <dbReference type="ARBA" id="ARBA00023012"/>
    </source>
</evidence>
<dbReference type="PROSITE" id="PS51755">
    <property type="entry name" value="OMPR_PHOB"/>
    <property type="match status" value="1"/>
</dbReference>
<dbReference type="SUPFAM" id="SSF52172">
    <property type="entry name" value="CheY-like"/>
    <property type="match status" value="1"/>
</dbReference>
<dbReference type="Pfam" id="PF00486">
    <property type="entry name" value="Trans_reg_C"/>
    <property type="match status" value="1"/>
</dbReference>
<dbReference type="InterPro" id="IPR016032">
    <property type="entry name" value="Sig_transdc_resp-reg_C-effctor"/>
</dbReference>
<accession>A0ABV4K1F8</accession>
<protein>
    <submittedName>
        <fullName evidence="12">Response regulator transcription factor</fullName>
    </submittedName>
</protein>